<name>A0A2P8DAC4_9BACT</name>
<dbReference type="Proteomes" id="UP000240572">
    <property type="component" value="Unassembled WGS sequence"/>
</dbReference>
<dbReference type="AlphaFoldDB" id="A0A2P8DAC4"/>
<gene>
    <name evidence="1" type="ORF">B0I18_101329</name>
</gene>
<keyword evidence="2" id="KW-1185">Reference proteome</keyword>
<dbReference type="RefSeq" id="WP_106520902.1">
    <property type="nucleotide sequence ID" value="NZ_PYGD01000001.1"/>
</dbReference>
<reference evidence="1 2" key="1">
    <citation type="submission" date="2018-03" db="EMBL/GenBank/DDBJ databases">
        <title>Genomic Encyclopedia of Type Strains, Phase III (KMG-III): the genomes of soil and plant-associated and newly described type strains.</title>
        <authorList>
            <person name="Whitman W."/>
        </authorList>
    </citation>
    <scope>NUCLEOTIDE SEQUENCE [LARGE SCALE GENOMIC DNA]</scope>
    <source>
        <strain evidence="1 2">CGMCC 1.12700</strain>
    </source>
</reference>
<sequence length="132" mass="14563">MKTKLLILLALLAGYPALLSAQIWLKIENNTSQYFTATLLDINWNGSTPQTTYIDVPDHAAPLTPATVQTGQPLANVNDWFGIHFKTHPGWLDAVPVFNQPPFTDFLFAPGGTYTVTCSITSPTEIYVRIDP</sequence>
<proteinExistence type="predicted"/>
<protein>
    <submittedName>
        <fullName evidence="1">Uncharacterized protein</fullName>
    </submittedName>
</protein>
<dbReference type="EMBL" id="PYGD01000001">
    <property type="protein sequence ID" value="PSK94176.1"/>
    <property type="molecule type" value="Genomic_DNA"/>
</dbReference>
<organism evidence="1 2">
    <name type="scientific">Taibaiella chishuiensis</name>
    <dbReference type="NCBI Taxonomy" id="1434707"/>
    <lineage>
        <taxon>Bacteria</taxon>
        <taxon>Pseudomonadati</taxon>
        <taxon>Bacteroidota</taxon>
        <taxon>Chitinophagia</taxon>
        <taxon>Chitinophagales</taxon>
        <taxon>Chitinophagaceae</taxon>
        <taxon>Taibaiella</taxon>
    </lineage>
</organism>
<accession>A0A2P8DAC4</accession>
<evidence type="ECO:0000313" key="1">
    <source>
        <dbReference type="EMBL" id="PSK94176.1"/>
    </source>
</evidence>
<evidence type="ECO:0000313" key="2">
    <source>
        <dbReference type="Proteomes" id="UP000240572"/>
    </source>
</evidence>
<comment type="caution">
    <text evidence="1">The sequence shown here is derived from an EMBL/GenBank/DDBJ whole genome shotgun (WGS) entry which is preliminary data.</text>
</comment>